<evidence type="ECO:0000256" key="5">
    <source>
        <dbReference type="ARBA" id="ARBA00022598"/>
    </source>
</evidence>
<dbReference type="InterPro" id="IPR022911">
    <property type="entry name" value="Phe_tRNA_ligase_alpha1_bac"/>
</dbReference>
<dbReference type="SUPFAM" id="SSF46589">
    <property type="entry name" value="tRNA-binding arm"/>
    <property type="match status" value="1"/>
</dbReference>
<comment type="caution">
    <text evidence="15">The sequence shown here is derived from an EMBL/GenBank/DDBJ whole genome shotgun (WGS) entry which is preliminary data.</text>
</comment>
<keyword evidence="7 13" id="KW-0547">Nucleotide-binding</keyword>
<feature type="domain" description="Aminoacyl-transfer RNA synthetases class-II family profile" evidence="14">
    <location>
        <begin position="117"/>
        <end position="346"/>
    </location>
</feature>
<dbReference type="Proteomes" id="UP000613011">
    <property type="component" value="Unassembled WGS sequence"/>
</dbReference>
<dbReference type="PROSITE" id="PS50862">
    <property type="entry name" value="AA_TRNA_LIGASE_II"/>
    <property type="match status" value="1"/>
</dbReference>
<feature type="binding site" evidence="13">
    <location>
        <position position="269"/>
    </location>
    <ligand>
        <name>Mg(2+)</name>
        <dbReference type="ChEBI" id="CHEBI:18420"/>
        <note>shared with beta subunit</note>
    </ligand>
</feature>
<dbReference type="Gene3D" id="3.30.930.10">
    <property type="entry name" value="Bira Bifunctional Protein, Domain 2"/>
    <property type="match status" value="1"/>
</dbReference>
<dbReference type="InterPro" id="IPR045864">
    <property type="entry name" value="aa-tRNA-synth_II/BPL/LPL"/>
</dbReference>
<keyword evidence="11 13" id="KW-0030">Aminoacyl-tRNA synthetase</keyword>
<gene>
    <name evidence="13 15" type="primary">pheS</name>
    <name evidence="15" type="ORF">JI739_03470</name>
</gene>
<evidence type="ECO:0000313" key="15">
    <source>
        <dbReference type="EMBL" id="MBL0419400.1"/>
    </source>
</evidence>
<comment type="subcellular location">
    <subcellularLocation>
        <location evidence="1 13">Cytoplasm</location>
    </subcellularLocation>
</comment>
<reference evidence="15" key="1">
    <citation type="submission" date="2021-01" db="EMBL/GenBank/DDBJ databases">
        <title>Ramlibacter sp. strain AW1 16S ribosomal RNA gene Genome sequencing and assembly.</title>
        <authorList>
            <person name="Kang M."/>
        </authorList>
    </citation>
    <scope>NUCLEOTIDE SEQUENCE</scope>
    <source>
        <strain evidence="15">AW1</strain>
    </source>
</reference>
<organism evidence="15 16">
    <name type="scientific">Ramlibacter aurantiacus</name>
    <dbReference type="NCBI Taxonomy" id="2801330"/>
    <lineage>
        <taxon>Bacteria</taxon>
        <taxon>Pseudomonadati</taxon>
        <taxon>Pseudomonadota</taxon>
        <taxon>Betaproteobacteria</taxon>
        <taxon>Burkholderiales</taxon>
        <taxon>Comamonadaceae</taxon>
        <taxon>Ramlibacter</taxon>
    </lineage>
</organism>
<dbReference type="CDD" id="cd00496">
    <property type="entry name" value="PheRS_alpha_core"/>
    <property type="match status" value="1"/>
</dbReference>
<keyword evidence="9 13" id="KW-0460">Magnesium</keyword>
<dbReference type="InterPro" id="IPR004188">
    <property type="entry name" value="Phe-tRNA_ligase_II_N"/>
</dbReference>
<keyword evidence="8 13" id="KW-0067">ATP-binding</keyword>
<proteinExistence type="inferred from homology"/>
<evidence type="ECO:0000256" key="10">
    <source>
        <dbReference type="ARBA" id="ARBA00022917"/>
    </source>
</evidence>
<dbReference type="GO" id="GO:0004826">
    <property type="term" value="F:phenylalanine-tRNA ligase activity"/>
    <property type="evidence" value="ECO:0007669"/>
    <property type="project" value="UniProtKB-UniRule"/>
</dbReference>
<dbReference type="Pfam" id="PF01409">
    <property type="entry name" value="tRNA-synt_2d"/>
    <property type="match status" value="1"/>
</dbReference>
<dbReference type="SUPFAM" id="SSF55681">
    <property type="entry name" value="Class II aaRS and biotin synthetases"/>
    <property type="match status" value="1"/>
</dbReference>
<keyword evidence="10 13" id="KW-0648">Protein biosynthesis</keyword>
<evidence type="ECO:0000259" key="14">
    <source>
        <dbReference type="PROSITE" id="PS50862"/>
    </source>
</evidence>
<evidence type="ECO:0000256" key="12">
    <source>
        <dbReference type="ARBA" id="ARBA00049255"/>
    </source>
</evidence>
<dbReference type="GO" id="GO:0000287">
    <property type="term" value="F:magnesium ion binding"/>
    <property type="evidence" value="ECO:0007669"/>
    <property type="project" value="UniProtKB-UniRule"/>
</dbReference>
<evidence type="ECO:0000256" key="9">
    <source>
        <dbReference type="ARBA" id="ARBA00022842"/>
    </source>
</evidence>
<dbReference type="HAMAP" id="MF_00281">
    <property type="entry name" value="Phe_tRNA_synth_alpha1"/>
    <property type="match status" value="1"/>
</dbReference>
<dbReference type="GO" id="GO:0005524">
    <property type="term" value="F:ATP binding"/>
    <property type="evidence" value="ECO:0007669"/>
    <property type="project" value="UniProtKB-UniRule"/>
</dbReference>
<dbReference type="InterPro" id="IPR010978">
    <property type="entry name" value="tRNA-bd_arm"/>
</dbReference>
<accession>A0A936ZQX9</accession>
<comment type="cofactor">
    <cofactor evidence="13">
        <name>Mg(2+)</name>
        <dbReference type="ChEBI" id="CHEBI:18420"/>
    </cofactor>
    <text evidence="13">Binds 2 magnesium ions per tetramer.</text>
</comment>
<keyword evidence="6 13" id="KW-0479">Metal-binding</keyword>
<comment type="similarity">
    <text evidence="2 13">Belongs to the class-II aminoacyl-tRNA synthetase family. Phe-tRNA synthetase alpha subunit type 1 subfamily.</text>
</comment>
<dbReference type="PANTHER" id="PTHR11538">
    <property type="entry name" value="PHENYLALANYL-TRNA SYNTHETASE"/>
    <property type="match status" value="1"/>
</dbReference>
<keyword evidence="4 13" id="KW-0963">Cytoplasm</keyword>
<evidence type="ECO:0000256" key="1">
    <source>
        <dbReference type="ARBA" id="ARBA00004496"/>
    </source>
</evidence>
<evidence type="ECO:0000256" key="11">
    <source>
        <dbReference type="ARBA" id="ARBA00023146"/>
    </source>
</evidence>
<evidence type="ECO:0000313" key="16">
    <source>
        <dbReference type="Proteomes" id="UP000613011"/>
    </source>
</evidence>
<dbReference type="AlphaFoldDB" id="A0A936ZQX9"/>
<dbReference type="RefSeq" id="WP_201682436.1">
    <property type="nucleotide sequence ID" value="NZ_JAEQNA010000001.1"/>
</dbReference>
<evidence type="ECO:0000256" key="6">
    <source>
        <dbReference type="ARBA" id="ARBA00022723"/>
    </source>
</evidence>
<dbReference type="InterPro" id="IPR006195">
    <property type="entry name" value="aa-tRNA-synth_II"/>
</dbReference>
<dbReference type="InterPro" id="IPR002319">
    <property type="entry name" value="Phenylalanyl-tRNA_Synthase"/>
</dbReference>
<dbReference type="EC" id="6.1.1.20" evidence="13"/>
<dbReference type="NCBIfam" id="TIGR00468">
    <property type="entry name" value="pheS"/>
    <property type="match status" value="1"/>
</dbReference>
<comment type="subunit">
    <text evidence="3 13">Tetramer of two alpha and two beta subunits.</text>
</comment>
<dbReference type="GO" id="GO:0000049">
    <property type="term" value="F:tRNA binding"/>
    <property type="evidence" value="ECO:0007669"/>
    <property type="project" value="InterPro"/>
</dbReference>
<comment type="catalytic activity">
    <reaction evidence="12 13">
        <text>tRNA(Phe) + L-phenylalanine + ATP = L-phenylalanyl-tRNA(Phe) + AMP + diphosphate + H(+)</text>
        <dbReference type="Rhea" id="RHEA:19413"/>
        <dbReference type="Rhea" id="RHEA-COMP:9668"/>
        <dbReference type="Rhea" id="RHEA-COMP:9699"/>
        <dbReference type="ChEBI" id="CHEBI:15378"/>
        <dbReference type="ChEBI" id="CHEBI:30616"/>
        <dbReference type="ChEBI" id="CHEBI:33019"/>
        <dbReference type="ChEBI" id="CHEBI:58095"/>
        <dbReference type="ChEBI" id="CHEBI:78442"/>
        <dbReference type="ChEBI" id="CHEBI:78531"/>
        <dbReference type="ChEBI" id="CHEBI:456215"/>
        <dbReference type="EC" id="6.1.1.20"/>
    </reaction>
</comment>
<dbReference type="GO" id="GO:0006432">
    <property type="term" value="P:phenylalanyl-tRNA aminoacylation"/>
    <property type="evidence" value="ECO:0007669"/>
    <property type="project" value="UniProtKB-UniRule"/>
</dbReference>
<dbReference type="InterPro" id="IPR004529">
    <property type="entry name" value="Phe-tRNA-synth_IIc_asu"/>
</dbReference>
<dbReference type="GO" id="GO:0005737">
    <property type="term" value="C:cytoplasm"/>
    <property type="evidence" value="ECO:0007669"/>
    <property type="project" value="UniProtKB-SubCell"/>
</dbReference>
<dbReference type="PANTHER" id="PTHR11538:SF41">
    <property type="entry name" value="PHENYLALANINE--TRNA LIGASE, MITOCHONDRIAL"/>
    <property type="match status" value="1"/>
</dbReference>
<evidence type="ECO:0000256" key="2">
    <source>
        <dbReference type="ARBA" id="ARBA00010207"/>
    </source>
</evidence>
<dbReference type="Pfam" id="PF02912">
    <property type="entry name" value="Phe_tRNA-synt_N"/>
    <property type="match status" value="1"/>
</dbReference>
<protein>
    <recommendedName>
        <fullName evidence="13">Phenylalanine--tRNA ligase alpha subunit</fullName>
        <ecNumber evidence="13">6.1.1.20</ecNumber>
    </recommendedName>
    <alternativeName>
        <fullName evidence="13">Phenylalanyl-tRNA synthetase alpha subunit</fullName>
        <shortName evidence="13">PheRS</shortName>
    </alternativeName>
</protein>
<keyword evidence="5 13" id="KW-0436">Ligase</keyword>
<evidence type="ECO:0000256" key="13">
    <source>
        <dbReference type="HAMAP-Rule" id="MF_00281"/>
    </source>
</evidence>
<evidence type="ECO:0000256" key="8">
    <source>
        <dbReference type="ARBA" id="ARBA00022840"/>
    </source>
</evidence>
<evidence type="ECO:0000256" key="7">
    <source>
        <dbReference type="ARBA" id="ARBA00022741"/>
    </source>
</evidence>
<evidence type="ECO:0000256" key="4">
    <source>
        <dbReference type="ARBA" id="ARBA00022490"/>
    </source>
</evidence>
<name>A0A936ZQX9_9BURK</name>
<sequence>MNSELDSIVASAREAFAVAATPAQLEDAKARFIGKSGRITDMMKGMAALSPEDKKTRGAAINQAKQAIEEALNARRRALAEAELEAQLQAESLDVTLPGRRREPGGLHPVSLTMERIEQIFASMGFDVADGPEIETDWYSFTSLNNPPNHPARSMQDTFYVDIDGEDGIPYNLRPHTSPMQVRYAQAHIKKHAGAADMPEIRVIAPGRTYRVDSDATHSPMFHQCEGLWLGSNVSFKDLKVVFTDFCRTFFETDDLALRFRPSFFPFTEPSAEVDIQFQSGPLAGRWLEVAGAGQVHPQVVRNMGLDPEKTIGFAFGMGPDRLTMLRYGVNDLRLFFEGDIRFLRQFR</sequence>
<evidence type="ECO:0000256" key="3">
    <source>
        <dbReference type="ARBA" id="ARBA00011209"/>
    </source>
</evidence>
<keyword evidence="16" id="KW-1185">Reference proteome</keyword>
<dbReference type="EMBL" id="JAEQNA010000001">
    <property type="protein sequence ID" value="MBL0419400.1"/>
    <property type="molecule type" value="Genomic_DNA"/>
</dbReference>